<feature type="domain" description="Saccharopine dehydrogenase NADP binding" evidence="3">
    <location>
        <begin position="8"/>
        <end position="133"/>
    </location>
</feature>
<evidence type="ECO:0000256" key="1">
    <source>
        <dbReference type="ARBA" id="ARBA00038048"/>
    </source>
</evidence>
<protein>
    <recommendedName>
        <fullName evidence="3">Saccharopine dehydrogenase NADP binding domain-containing protein</fullName>
    </recommendedName>
</protein>
<dbReference type="PANTHER" id="PTHR12286">
    <property type="entry name" value="SACCHAROPINE DEHYDROGENASE-LIKE OXIDOREDUCTASE"/>
    <property type="match status" value="1"/>
</dbReference>
<dbReference type="AlphaFoldDB" id="A0AAF0EHV6"/>
<evidence type="ECO:0000313" key="5">
    <source>
        <dbReference type="Proteomes" id="UP001214415"/>
    </source>
</evidence>
<proteinExistence type="inferred from homology"/>
<dbReference type="PANTHER" id="PTHR12286:SF5">
    <property type="entry name" value="SACCHAROPINE DEHYDROGENASE-LIKE OXIDOREDUCTASE"/>
    <property type="match status" value="1"/>
</dbReference>
<dbReference type="Proteomes" id="UP001214415">
    <property type="component" value="Chromosome 7"/>
</dbReference>
<reference evidence="4" key="1">
    <citation type="submission" date="2023-03" db="EMBL/GenBank/DDBJ databases">
        <title>Mating type loci evolution in Malassezia.</title>
        <authorList>
            <person name="Coelho M.A."/>
        </authorList>
    </citation>
    <scope>NUCLEOTIDE SEQUENCE</scope>
    <source>
        <strain evidence="4">CBS 12830</strain>
    </source>
</reference>
<sequence>MSNATYDVVLYGATGYTGKFAAQYLASHPQQPKIAFAGRNEAKIRGVMEQLTNVSAERVQSIGVIQATSEDIESLKRMARSTKVIINMVGPYAKYGGYDVAKAAAEAGIGYVDLTGESSLYKRVADDLHSLAKSTKAVIVPSSGFDSLPFDLTTYLAVQELRKTTGGKADVDYALCGYHIHGSMSGGTIASAVTEAKVADLGFTNAYQLGPTRGTQKAEVVRSRYLPQFKRYGAYTLFTSHNTGIVNRSWGLLQEAHDEHGYGSSFKYIEGYVTGSYIGAWLVSCMMMLFAYLLRHHAWFGEMITKKVPQGTGASMEQQLQGFGNIRTLAVARDGHTKALATFRVKGDPGYLKTAAFISEMGLTLALEKSRLSPLAQAGGVLTSATAGGEVLAERLSRYSEVHILTKDVSTSTDVSQECL</sequence>
<dbReference type="InterPro" id="IPR051276">
    <property type="entry name" value="Saccharopine_DH-like_oxidrdct"/>
</dbReference>
<dbReference type="Gene3D" id="3.40.50.720">
    <property type="entry name" value="NAD(P)-binding Rossmann-like Domain"/>
    <property type="match status" value="1"/>
</dbReference>
<keyword evidence="2" id="KW-0812">Transmembrane</keyword>
<organism evidence="4 5">
    <name type="scientific">Malassezia equina</name>
    <dbReference type="NCBI Taxonomy" id="1381935"/>
    <lineage>
        <taxon>Eukaryota</taxon>
        <taxon>Fungi</taxon>
        <taxon>Dikarya</taxon>
        <taxon>Basidiomycota</taxon>
        <taxon>Ustilaginomycotina</taxon>
        <taxon>Malasseziomycetes</taxon>
        <taxon>Malasseziales</taxon>
        <taxon>Malasseziaceae</taxon>
        <taxon>Malassezia</taxon>
    </lineage>
</organism>
<dbReference type="Pfam" id="PF03435">
    <property type="entry name" value="Sacchrp_dh_NADP"/>
    <property type="match status" value="1"/>
</dbReference>
<gene>
    <name evidence="4" type="ORF">MEQU1_003457</name>
</gene>
<accession>A0AAF0EHV6</accession>
<dbReference type="InterPro" id="IPR036291">
    <property type="entry name" value="NAD(P)-bd_dom_sf"/>
</dbReference>
<dbReference type="GO" id="GO:0005739">
    <property type="term" value="C:mitochondrion"/>
    <property type="evidence" value="ECO:0007669"/>
    <property type="project" value="TreeGrafter"/>
</dbReference>
<dbReference type="EMBL" id="CP119906">
    <property type="protein sequence ID" value="WFD24753.1"/>
    <property type="molecule type" value="Genomic_DNA"/>
</dbReference>
<dbReference type="GO" id="GO:0005886">
    <property type="term" value="C:plasma membrane"/>
    <property type="evidence" value="ECO:0007669"/>
    <property type="project" value="TreeGrafter"/>
</dbReference>
<keyword evidence="5" id="KW-1185">Reference proteome</keyword>
<dbReference type="InterPro" id="IPR005097">
    <property type="entry name" value="Sacchrp_dh_NADP-bd"/>
</dbReference>
<keyword evidence="2" id="KW-1133">Transmembrane helix</keyword>
<evidence type="ECO:0000256" key="2">
    <source>
        <dbReference type="SAM" id="Phobius"/>
    </source>
</evidence>
<keyword evidence="2" id="KW-0472">Membrane</keyword>
<evidence type="ECO:0000259" key="3">
    <source>
        <dbReference type="Pfam" id="PF03435"/>
    </source>
</evidence>
<feature type="transmembrane region" description="Helical" evidence="2">
    <location>
        <begin position="275"/>
        <end position="294"/>
    </location>
</feature>
<evidence type="ECO:0000313" key="4">
    <source>
        <dbReference type="EMBL" id="WFD24753.1"/>
    </source>
</evidence>
<comment type="similarity">
    <text evidence="1">Belongs to the saccharopine dehydrogenase family.</text>
</comment>
<dbReference type="GO" id="GO:0009247">
    <property type="term" value="P:glycolipid biosynthetic process"/>
    <property type="evidence" value="ECO:0007669"/>
    <property type="project" value="TreeGrafter"/>
</dbReference>
<dbReference type="SUPFAM" id="SSF51735">
    <property type="entry name" value="NAD(P)-binding Rossmann-fold domains"/>
    <property type="match status" value="1"/>
</dbReference>
<name>A0AAF0EHV6_9BASI</name>
<dbReference type="GO" id="GO:0005811">
    <property type="term" value="C:lipid droplet"/>
    <property type="evidence" value="ECO:0007669"/>
    <property type="project" value="TreeGrafter"/>
</dbReference>